<comment type="cofactor">
    <cofactor evidence="8">
        <name>Mg(2+)</name>
        <dbReference type="ChEBI" id="CHEBI:18420"/>
    </cofactor>
    <text evidence="8">Divalent metal ions. Mg(2+) is the most effective.</text>
</comment>
<proteinExistence type="inferred from homology"/>
<dbReference type="NCBIfam" id="TIGR01460">
    <property type="entry name" value="HAD-SF-IIA"/>
    <property type="match status" value="1"/>
</dbReference>
<sequence>MTAYKTYLIDLDGTIYHGQKRLPSGKRFIERLKESNAHYLFVTNNSTLTTADVAKNLSENHDIPTTADQVYTSALATADYLKSHAEPNQKRVFMVGEAGLGEALTSRGFELVNDEQADFVVAGLDRQFTYEKLTTATLAIQNGAQFIATNRDTNLPNERGMLPGAGSLIAAIETATATHPVVIAKPELPIMTGALALANVAPSEALMVGDNYNTDILAGINAHIDTLLVYSGVSTPEEIAKVSTKPTYTVTTLDEWKI</sequence>
<dbReference type="InterPro" id="IPR023214">
    <property type="entry name" value="HAD_sf"/>
</dbReference>
<evidence type="ECO:0000256" key="8">
    <source>
        <dbReference type="PIRSR" id="PIRSR000915-3"/>
    </source>
</evidence>
<dbReference type="Pfam" id="PF13242">
    <property type="entry name" value="Hydrolase_like"/>
    <property type="match status" value="1"/>
</dbReference>
<dbReference type="GO" id="GO:0046872">
    <property type="term" value="F:metal ion binding"/>
    <property type="evidence" value="ECO:0007669"/>
    <property type="project" value="UniProtKB-KW"/>
</dbReference>
<organism evidence="9 10">
    <name type="scientific">Leuconostoc fallax</name>
    <dbReference type="NCBI Taxonomy" id="1251"/>
    <lineage>
        <taxon>Bacteria</taxon>
        <taxon>Bacillati</taxon>
        <taxon>Bacillota</taxon>
        <taxon>Bacilli</taxon>
        <taxon>Lactobacillales</taxon>
        <taxon>Lactobacillaceae</taxon>
        <taxon>Leuconostoc</taxon>
    </lineage>
</organism>
<feature type="binding site" evidence="8">
    <location>
        <position position="10"/>
    </location>
    <ligand>
        <name>Mg(2+)</name>
        <dbReference type="ChEBI" id="CHEBI:18420"/>
    </ligand>
</feature>
<feature type="binding site" evidence="7">
    <location>
        <position position="185"/>
    </location>
    <ligand>
        <name>substrate</name>
    </ligand>
</feature>
<dbReference type="RefSeq" id="WP_010007189.1">
    <property type="nucleotide sequence ID" value="NZ_JAGYGP010000001.1"/>
</dbReference>
<accession>A0A4R5NAT1</accession>
<dbReference type="AlphaFoldDB" id="A0A4R5NAT1"/>
<dbReference type="EMBL" id="PUFI01000005">
    <property type="protein sequence ID" value="TDG69564.1"/>
    <property type="molecule type" value="Genomic_DNA"/>
</dbReference>
<dbReference type="InterPro" id="IPR036412">
    <property type="entry name" value="HAD-like_sf"/>
</dbReference>
<keyword evidence="4 5" id="KW-0460">Magnesium</keyword>
<dbReference type="Gene3D" id="3.40.50.1000">
    <property type="entry name" value="HAD superfamily/HAD-like"/>
    <property type="match status" value="2"/>
</dbReference>
<protein>
    <recommendedName>
        <fullName evidence="5">Acid sugar phosphatase</fullName>
        <ecNumber evidence="5">3.1.3.-</ecNumber>
    </recommendedName>
</protein>
<comment type="caution">
    <text evidence="9">The sequence shown here is derived from an EMBL/GenBank/DDBJ whole genome shotgun (WGS) entry which is preliminary data.</text>
</comment>
<dbReference type="STRING" id="907931.GCA_000165675_01353"/>
<gene>
    <name evidence="9" type="ORF">C5L23_001026</name>
</gene>
<dbReference type="InterPro" id="IPR006354">
    <property type="entry name" value="HAD-SF_hydro_IIA_hyp1"/>
</dbReference>
<keyword evidence="3" id="KW-0378">Hydrolase</keyword>
<evidence type="ECO:0000256" key="2">
    <source>
        <dbReference type="ARBA" id="ARBA00022723"/>
    </source>
</evidence>
<feature type="binding site" evidence="8">
    <location>
        <position position="12"/>
    </location>
    <ligand>
        <name>Mg(2+)</name>
        <dbReference type="ChEBI" id="CHEBI:18420"/>
    </ligand>
</feature>
<dbReference type="PIRSF" id="PIRSF000915">
    <property type="entry name" value="PGP-type_phosphatase"/>
    <property type="match status" value="1"/>
</dbReference>
<dbReference type="InterPro" id="IPR006357">
    <property type="entry name" value="HAD-SF_hydro_IIA"/>
</dbReference>
<evidence type="ECO:0000256" key="7">
    <source>
        <dbReference type="PIRSR" id="PIRSR000915-2"/>
    </source>
</evidence>
<dbReference type="PANTHER" id="PTHR19288">
    <property type="entry name" value="4-NITROPHENYLPHOSPHATASE-RELATED"/>
    <property type="match status" value="1"/>
</dbReference>
<dbReference type="FunFam" id="3.40.50.1000:FF:000053">
    <property type="entry name" value="TIGR01457 family HAD hydrolase"/>
    <property type="match status" value="1"/>
</dbReference>
<comment type="function">
    <text evidence="5">Catalyzes the dephosphorylation of 2-6 carbon acid sugars in vitro.</text>
</comment>
<dbReference type="CDD" id="cd07530">
    <property type="entry name" value="HAD_Pase_UmpH-like"/>
    <property type="match status" value="1"/>
</dbReference>
<evidence type="ECO:0000256" key="3">
    <source>
        <dbReference type="ARBA" id="ARBA00022801"/>
    </source>
</evidence>
<name>A0A4R5NAT1_9LACO</name>
<dbReference type="SUPFAM" id="SSF56784">
    <property type="entry name" value="HAD-like"/>
    <property type="match status" value="1"/>
</dbReference>
<dbReference type="NCBIfam" id="TIGR01457">
    <property type="entry name" value="HAD-SF-IIA-hyp2"/>
    <property type="match status" value="1"/>
</dbReference>
<dbReference type="SFLD" id="SFLDS00003">
    <property type="entry name" value="Haloacid_Dehalogenase"/>
    <property type="match status" value="1"/>
</dbReference>
<evidence type="ECO:0000256" key="4">
    <source>
        <dbReference type="ARBA" id="ARBA00022842"/>
    </source>
</evidence>
<evidence type="ECO:0000256" key="5">
    <source>
        <dbReference type="PIRNR" id="PIRNR000915"/>
    </source>
</evidence>
<dbReference type="Proteomes" id="UP000295681">
    <property type="component" value="Unassembled WGS sequence"/>
</dbReference>
<keyword evidence="2 5" id="KW-0479">Metal-binding</keyword>
<feature type="active site" description="Proton donor" evidence="6">
    <location>
        <position position="12"/>
    </location>
</feature>
<feature type="binding site" evidence="8">
    <location>
        <position position="210"/>
    </location>
    <ligand>
        <name>Mg(2+)</name>
        <dbReference type="ChEBI" id="CHEBI:18420"/>
    </ligand>
</feature>
<dbReference type="EC" id="3.1.3.-" evidence="5"/>
<evidence type="ECO:0000313" key="10">
    <source>
        <dbReference type="Proteomes" id="UP000295681"/>
    </source>
</evidence>
<reference evidence="9 10" key="1">
    <citation type="journal article" date="2019" name="Appl. Microbiol. Biotechnol.">
        <title>Uncovering carbohydrate metabolism through a genotype-phenotype association study of 56 lactic acid bacteria genomes.</title>
        <authorList>
            <person name="Buron-Moles G."/>
            <person name="Chailyan A."/>
            <person name="Dolejs I."/>
            <person name="Forster J."/>
            <person name="Miks M.H."/>
        </authorList>
    </citation>
    <scope>NUCLEOTIDE SEQUENCE [LARGE SCALE GENOMIC DNA]</scope>
    <source>
        <strain evidence="9 10">ATCC 700006</strain>
    </source>
</reference>
<dbReference type="Pfam" id="PF13344">
    <property type="entry name" value="Hydrolase_6"/>
    <property type="match status" value="1"/>
</dbReference>
<evidence type="ECO:0000256" key="1">
    <source>
        <dbReference type="ARBA" id="ARBA00006696"/>
    </source>
</evidence>
<comment type="similarity">
    <text evidence="1 5">Belongs to the HAD-like hydrolase superfamily. NagD family.</text>
</comment>
<evidence type="ECO:0000313" key="9">
    <source>
        <dbReference type="EMBL" id="TDG69564.1"/>
    </source>
</evidence>
<dbReference type="GO" id="GO:0005737">
    <property type="term" value="C:cytoplasm"/>
    <property type="evidence" value="ECO:0007669"/>
    <property type="project" value="TreeGrafter"/>
</dbReference>
<dbReference type="SFLD" id="SFLDG01139">
    <property type="entry name" value="C2.A:_Pyridoxal_Phosphate_Phos"/>
    <property type="match status" value="1"/>
</dbReference>
<dbReference type="PANTHER" id="PTHR19288:SF46">
    <property type="entry name" value="HALOACID DEHALOGENASE-LIKE HYDROLASE DOMAIN-CONTAINING PROTEIN 2"/>
    <property type="match status" value="1"/>
</dbReference>
<keyword evidence="10" id="KW-1185">Reference proteome</keyword>
<feature type="active site" description="Nucleophile" evidence="6">
    <location>
        <position position="10"/>
    </location>
</feature>
<dbReference type="GO" id="GO:0016791">
    <property type="term" value="F:phosphatase activity"/>
    <property type="evidence" value="ECO:0007669"/>
    <property type="project" value="TreeGrafter"/>
</dbReference>
<evidence type="ECO:0000256" key="6">
    <source>
        <dbReference type="PIRSR" id="PIRSR000915-1"/>
    </source>
</evidence>